<dbReference type="Proteomes" id="UP000717585">
    <property type="component" value="Unassembled WGS sequence"/>
</dbReference>
<feature type="compositionally biased region" description="Polar residues" evidence="2">
    <location>
        <begin position="1"/>
        <end position="10"/>
    </location>
</feature>
<keyword evidence="1" id="KW-0175">Coiled coil</keyword>
<feature type="coiled-coil region" evidence="1">
    <location>
        <begin position="59"/>
        <end position="86"/>
    </location>
</feature>
<evidence type="ECO:0000256" key="1">
    <source>
        <dbReference type="SAM" id="Coils"/>
    </source>
</evidence>
<reference evidence="3" key="1">
    <citation type="submission" date="2021-05" db="EMBL/GenBank/DDBJ databases">
        <title>A free-living protist that lacks canonical eukaryotic 1 DNA replication and segregation systems.</title>
        <authorList>
            <person name="Salas-Leiva D.E."/>
            <person name="Tromer E.C."/>
            <person name="Curtis B.A."/>
            <person name="Jerlstrom-Hultqvist J."/>
            <person name="Kolisko M."/>
            <person name="Yi Z."/>
            <person name="Salas-Leiva J.S."/>
            <person name="Gallot-Lavallee L."/>
            <person name="Kops G.J.P.L."/>
            <person name="Archibald J.M."/>
            <person name="Simpson A.G.B."/>
            <person name="Roger A.J."/>
        </authorList>
    </citation>
    <scope>NUCLEOTIDE SEQUENCE</scope>
    <source>
        <strain evidence="3">BICM</strain>
    </source>
</reference>
<accession>A0A8J6B0X7</accession>
<evidence type="ECO:0000256" key="2">
    <source>
        <dbReference type="SAM" id="MobiDB-lite"/>
    </source>
</evidence>
<dbReference type="AlphaFoldDB" id="A0A8J6B0X7"/>
<evidence type="ECO:0000313" key="4">
    <source>
        <dbReference type="Proteomes" id="UP000717585"/>
    </source>
</evidence>
<feature type="compositionally biased region" description="Basic and acidic residues" evidence="2">
    <location>
        <begin position="17"/>
        <end position="31"/>
    </location>
</feature>
<sequence length="329" mass="36985">MELNMDSNSDMFPKIADTTKRNHASVEKDRDDHLDDLQLEYKRYNGPVLPSGISDSVKSERLMAHVIILEKEIDELRRQNRFLQIQRMTRPEPTIECTPVINTTVAATQTEPLATPVATVQPGVDAGLKMKKMKTKRAKMVMLFDPVNPDVLPTAADLQPLDLDKLWPDKTDVTRKAYVRLTNMFSLFMYDRYWPDLGAEDIQMRFARVRQMLCTDMATSASCINAYIDDRMMNQRIHKSTIRQERAILLMMCHALTGDNRSYRELIARVPFSEDELVGVNPRTRAPKLAPAAPPGQVDDAAVITAEGPVPAPVDDGLLPPPVAAAVTQ</sequence>
<protein>
    <submittedName>
        <fullName evidence="3">Uncharacterized protein</fullName>
    </submittedName>
</protein>
<name>A0A8J6B0X7_9EUKA</name>
<feature type="region of interest" description="Disordered" evidence="2">
    <location>
        <begin position="285"/>
        <end position="329"/>
    </location>
</feature>
<feature type="region of interest" description="Disordered" evidence="2">
    <location>
        <begin position="1"/>
        <end position="31"/>
    </location>
</feature>
<proteinExistence type="predicted"/>
<keyword evidence="4" id="KW-1185">Reference proteome</keyword>
<gene>
    <name evidence="3" type="ORF">J8273_7935</name>
</gene>
<evidence type="ECO:0000313" key="3">
    <source>
        <dbReference type="EMBL" id="KAG9390584.1"/>
    </source>
</evidence>
<comment type="caution">
    <text evidence="3">The sequence shown here is derived from an EMBL/GenBank/DDBJ whole genome shotgun (WGS) entry which is preliminary data.</text>
</comment>
<dbReference type="EMBL" id="JAHDYR010000064">
    <property type="protein sequence ID" value="KAG9390584.1"/>
    <property type="molecule type" value="Genomic_DNA"/>
</dbReference>
<organism evidence="3 4">
    <name type="scientific">Carpediemonas membranifera</name>
    <dbReference type="NCBI Taxonomy" id="201153"/>
    <lineage>
        <taxon>Eukaryota</taxon>
        <taxon>Metamonada</taxon>
        <taxon>Carpediemonas-like organisms</taxon>
        <taxon>Carpediemonas</taxon>
    </lineage>
</organism>